<sequence>MDLSNFSKSLPLSIEPTEDAINILNKEISDEFKCGARSIAALYRLSNTKNQLFMAKGYMDCLNDLSKLIESEQPVSVKDVKDFIYCKRKDLNPSSLDKEKDTKSEITHKAQDEIIPNKVTSTTETNVTAIPTNNAALNAHHSLSEFNDSYKFTLNYPSNHHFPKSRVPLSIDHSNLKCYKSTKAAKKISDHSSEEEIEETDNELDHEGSDLSFDEITELLSKRKINDSTLTTHKKPKL</sequence>
<reference evidence="2 3" key="1">
    <citation type="journal article" date="2019" name="Front. Genet.">
        <title>Whole-Genome Sequencing of the Opportunistic Yeast Pathogen Candida inconspicua Uncovers Its Hybrid Origin.</title>
        <authorList>
            <person name="Mixao V."/>
            <person name="Hansen A.P."/>
            <person name="Saus E."/>
            <person name="Boekhout T."/>
            <person name="Lass-Florl C."/>
            <person name="Gabaldon T."/>
        </authorList>
    </citation>
    <scope>NUCLEOTIDE SEQUENCE [LARGE SCALE GENOMIC DNA]</scope>
    <source>
        <strain evidence="2 3">CBS 180</strain>
    </source>
</reference>
<evidence type="ECO:0000256" key="1">
    <source>
        <dbReference type="SAM" id="MobiDB-lite"/>
    </source>
</evidence>
<evidence type="ECO:0000313" key="2">
    <source>
        <dbReference type="EMBL" id="TID16747.1"/>
    </source>
</evidence>
<organism evidence="2 3">
    <name type="scientific">Pichia inconspicua</name>
    <dbReference type="NCBI Taxonomy" id="52247"/>
    <lineage>
        <taxon>Eukaryota</taxon>
        <taxon>Fungi</taxon>
        <taxon>Dikarya</taxon>
        <taxon>Ascomycota</taxon>
        <taxon>Saccharomycotina</taxon>
        <taxon>Pichiomycetes</taxon>
        <taxon>Pichiales</taxon>
        <taxon>Pichiaceae</taxon>
        <taxon>Pichia</taxon>
    </lineage>
</organism>
<dbReference type="PANTHER" id="PTHR38645">
    <property type="entry name" value="CHROMOSOME 9, WHOLE GENOME SHOTGUN SEQUENCE"/>
    <property type="match status" value="1"/>
</dbReference>
<dbReference type="OrthoDB" id="21418at2759"/>
<gene>
    <name evidence="2" type="ORF">CANINC_004104</name>
</gene>
<evidence type="ECO:0000313" key="3">
    <source>
        <dbReference type="Proteomes" id="UP000307173"/>
    </source>
</evidence>
<name>A0A4T0WWY0_9ASCO</name>
<keyword evidence="3" id="KW-1185">Reference proteome</keyword>
<protein>
    <submittedName>
        <fullName evidence="2">Uncharacterized protein</fullName>
    </submittedName>
</protein>
<accession>A0A4T0WWY0</accession>
<dbReference type="PANTHER" id="PTHR38645:SF1">
    <property type="entry name" value="YALI0F12243P"/>
    <property type="match status" value="1"/>
</dbReference>
<feature type="region of interest" description="Disordered" evidence="1">
    <location>
        <begin position="187"/>
        <end position="210"/>
    </location>
</feature>
<dbReference type="AlphaFoldDB" id="A0A4T0WWY0"/>
<dbReference type="Proteomes" id="UP000307173">
    <property type="component" value="Unassembled WGS sequence"/>
</dbReference>
<comment type="caution">
    <text evidence="2">The sequence shown here is derived from an EMBL/GenBank/DDBJ whole genome shotgun (WGS) entry which is preliminary data.</text>
</comment>
<dbReference type="EMBL" id="SELW01000640">
    <property type="protein sequence ID" value="TID16747.1"/>
    <property type="molecule type" value="Genomic_DNA"/>
</dbReference>
<proteinExistence type="predicted"/>